<dbReference type="EMBL" id="AOLZ01000012">
    <property type="protein sequence ID" value="EMA37385.1"/>
    <property type="molecule type" value="Genomic_DNA"/>
</dbReference>
<dbReference type="EMBL" id="CP019286">
    <property type="protein sequence ID" value="APX00199.1"/>
    <property type="molecule type" value="Genomic_DNA"/>
</dbReference>
<geneLocation type="plasmid" evidence="5">
    <name>phlaj5i</name>
</geneLocation>
<keyword evidence="1" id="KW-0472">Membrane</keyword>
<name>M0LZ35_NATLA</name>
<reference evidence="2 5" key="1">
    <citation type="journal article" date="2011" name="J. Bacteriol.">
        <title>Genome sequence of Halobiforma lacisalsi AJ5, an extremely halophilic archaeon which harbors a bop gene.</title>
        <authorList>
            <person name="Jiang X."/>
            <person name="Wang S."/>
            <person name="Cheng H."/>
            <person name="Huo Y."/>
            <person name="Zhang X."/>
            <person name="Zhu X."/>
            <person name="Han X."/>
            <person name="Ni P."/>
            <person name="Wu M."/>
        </authorList>
    </citation>
    <scope>NUCLEOTIDE SEQUENCE [LARGE SCALE GENOMIC DNA]</scope>
    <source>
        <strain evidence="2 5">AJ5</strain>
        <plasmid evidence="5">phlaj5i</plasmid>
        <plasmid evidence="2">pHLAJ5I</plasmid>
    </source>
</reference>
<keyword evidence="1" id="KW-1133">Transmembrane helix</keyword>
<reference evidence="3 4" key="2">
    <citation type="journal article" date="2014" name="PLoS Genet.">
        <title>Phylogenetically driven sequencing of extremely halophilic archaea reveals strategies for static and dynamic osmo-response.</title>
        <authorList>
            <person name="Becker E.A."/>
            <person name="Seitzer P.M."/>
            <person name="Tritt A."/>
            <person name="Larsen D."/>
            <person name="Krusor M."/>
            <person name="Yao A.I."/>
            <person name="Wu D."/>
            <person name="Madern D."/>
            <person name="Eisen J.A."/>
            <person name="Darling A.E."/>
            <person name="Facciotti M.T."/>
        </authorList>
    </citation>
    <scope>NUCLEOTIDE SEQUENCE [LARGE SCALE GENOMIC DNA]</scope>
    <source>
        <strain evidence="3 4">AJ5</strain>
    </source>
</reference>
<evidence type="ECO:0000313" key="2">
    <source>
        <dbReference type="EMBL" id="APX00199.1"/>
    </source>
</evidence>
<dbReference type="Proteomes" id="UP000011555">
    <property type="component" value="Unassembled WGS sequence"/>
</dbReference>
<dbReference type="GeneID" id="30923562"/>
<sequence length="85" mass="8810">MGLISRLLDSVDNAVDSSGEAAASVTETKFDTILKGVAIAVAAILLLIFFALNARLTIILIAVLVAGAYLLGLGDRGRNADGPRR</sequence>
<keyword evidence="2" id="KW-0614">Plasmid</keyword>
<dbReference type="AlphaFoldDB" id="M0LZ35"/>
<keyword evidence="1" id="KW-0812">Transmembrane</keyword>
<evidence type="ECO:0000313" key="5">
    <source>
        <dbReference type="Proteomes" id="UP000186547"/>
    </source>
</evidence>
<protein>
    <submittedName>
        <fullName evidence="3">Uncharacterized protein</fullName>
    </submittedName>
</protein>
<organism evidence="3 4">
    <name type="scientific">Natronobacterium lacisalsi AJ5</name>
    <dbReference type="NCBI Taxonomy" id="358396"/>
    <lineage>
        <taxon>Archaea</taxon>
        <taxon>Methanobacteriati</taxon>
        <taxon>Methanobacteriota</taxon>
        <taxon>Stenosarchaea group</taxon>
        <taxon>Halobacteria</taxon>
        <taxon>Halobacteriales</taxon>
        <taxon>Natrialbaceae</taxon>
        <taxon>Natronobacterium</taxon>
    </lineage>
</organism>
<keyword evidence="4" id="KW-1185">Reference proteome</keyword>
<proteinExistence type="predicted"/>
<evidence type="ECO:0000313" key="4">
    <source>
        <dbReference type="Proteomes" id="UP000011555"/>
    </source>
</evidence>
<dbReference type="Proteomes" id="UP000186547">
    <property type="component" value="Plasmid pHLAJ5I"/>
</dbReference>
<geneLocation type="plasmid" evidence="2">
    <name>pHLAJ5I</name>
</geneLocation>
<feature type="transmembrane region" description="Helical" evidence="1">
    <location>
        <begin position="33"/>
        <end position="52"/>
    </location>
</feature>
<gene>
    <name evidence="3" type="ORF">C445_00811</name>
    <name evidence="2" type="ORF">CHINAEXTREME_20520</name>
</gene>
<dbReference type="RefSeq" id="WP_007139924.1">
    <property type="nucleotide sequence ID" value="NZ_AOLZ01000012.1"/>
</dbReference>
<accession>M0LZ35</accession>
<dbReference type="KEGG" id="hlc:CHINAEXTREME20520"/>
<reference evidence="2" key="3">
    <citation type="submission" date="2017-01" db="EMBL/GenBank/DDBJ databases">
        <authorList>
            <person name="Mah S.A."/>
            <person name="Swanson W.J."/>
            <person name="Moy G.W."/>
            <person name="Vacquier V.D."/>
        </authorList>
    </citation>
    <scope>NUCLEOTIDE SEQUENCE</scope>
    <source>
        <strain evidence="2">AJ5</strain>
        <plasmid evidence="2">pHLAJ5I</plasmid>
    </source>
</reference>
<feature type="transmembrane region" description="Helical" evidence="1">
    <location>
        <begin position="58"/>
        <end position="75"/>
    </location>
</feature>
<evidence type="ECO:0000313" key="3">
    <source>
        <dbReference type="EMBL" id="EMA37385.1"/>
    </source>
</evidence>
<evidence type="ECO:0000256" key="1">
    <source>
        <dbReference type="SAM" id="Phobius"/>
    </source>
</evidence>